<dbReference type="InterPro" id="IPR010949">
    <property type="entry name" value="TonB_Hb/transfer/lactofer_rcpt"/>
</dbReference>
<dbReference type="InterPro" id="IPR012910">
    <property type="entry name" value="Plug_dom"/>
</dbReference>
<accession>A0A3M2HZI8</accession>
<dbReference type="OrthoDB" id="9764669at2"/>
<dbReference type="Pfam" id="PF00593">
    <property type="entry name" value="TonB_dep_Rec_b-barrel"/>
    <property type="match status" value="1"/>
</dbReference>
<evidence type="ECO:0000256" key="4">
    <source>
        <dbReference type="ARBA" id="ARBA00022452"/>
    </source>
</evidence>
<keyword evidence="8 11" id="KW-0472">Membrane</keyword>
<evidence type="ECO:0000259" key="15">
    <source>
        <dbReference type="Pfam" id="PF00593"/>
    </source>
</evidence>
<protein>
    <submittedName>
        <fullName evidence="17">TonB-dependent hemoglobin/transferrin/lactoferrin family receptor</fullName>
    </submittedName>
</protein>
<evidence type="ECO:0000256" key="13">
    <source>
        <dbReference type="RuleBase" id="RU003357"/>
    </source>
</evidence>
<evidence type="ECO:0000256" key="9">
    <source>
        <dbReference type="ARBA" id="ARBA00023170"/>
    </source>
</evidence>
<gene>
    <name evidence="17" type="ORF">EBB59_07295</name>
</gene>
<dbReference type="GO" id="GO:0015344">
    <property type="term" value="F:siderophore uptake transmembrane transporter activity"/>
    <property type="evidence" value="ECO:0007669"/>
    <property type="project" value="TreeGrafter"/>
</dbReference>
<evidence type="ECO:0000259" key="16">
    <source>
        <dbReference type="Pfam" id="PF07715"/>
    </source>
</evidence>
<evidence type="ECO:0000256" key="10">
    <source>
        <dbReference type="ARBA" id="ARBA00023237"/>
    </source>
</evidence>
<dbReference type="AlphaFoldDB" id="A0A3M2HZI8"/>
<keyword evidence="4 11" id="KW-1134">Transmembrane beta strand</keyword>
<sequence>MQPTRRVLALSILLALSPATHAAEGSGAEAAASLDRVTVHGQRLKKRSANQNVERVDDKRLAEEIANRLEDVIRYIPGVEIVDMGRFGENGFNIRGLESDRVSMSIDGLDLAESLETARDYEFFRAGRGGPDIDTLKRVEIVKGADGIGLGSGALGGGVAFVSKDPRDYLAAKGNDTHLGLKLGYASASREKMGTASFANRGGIVESMLVHTRRNGQETRGWYADTRAETGSSRRIPDPVDRDSRNWLGKLDFVLSEAHRVGIVAERSLGEARVENLSRVSPPGYLQRWGDDRNQRDRYGLRWHWRAGHALFDTLEAQADWQKTESTGLTRILAGRGCPGGTAPCWRSENRASRQRQNRIAFDFDKAIDGDVRHRIGYGLAWQRRKVDFSSIDTRWRADGGVASVEIDPSQVPETTVGSWNLYLRDRMRLADGRFGLTLGARYDRYDYTPKTSPTFTDPLGAMVPVRFAAPSWQTGLDWRITGNQTLWLQAGSGFRAPTVANMYSPISYSNATVVATGETVRYWTNAPNPDLKAETSLNLELGWRWQGEMARWGVSVFRDRYSDFIEAVETVRNAGTQYQICDFRGCRVTDGNRYYRPENFGQVTVKGYELDSQVRFGTSWSLRMAWSQTRGEQRNGTPLDSINPARGVIGLRWNSADARWSIGGHLTHALAKKRRDTTVRTDPFTGKAMERFVSPAWTVVDLIASFQPSPQWRINAGVYNLFDREYATWPRIRMVGRGNFALYGYATDEGFGRLTQPGRNARLSVAYTF</sequence>
<keyword evidence="18" id="KW-1185">Reference proteome</keyword>
<evidence type="ECO:0000256" key="8">
    <source>
        <dbReference type="ARBA" id="ARBA00023136"/>
    </source>
</evidence>
<organism evidence="17 18">
    <name type="scientific">Solilutibacter pythonis</name>
    <dbReference type="NCBI Taxonomy" id="2483112"/>
    <lineage>
        <taxon>Bacteria</taxon>
        <taxon>Pseudomonadati</taxon>
        <taxon>Pseudomonadota</taxon>
        <taxon>Gammaproteobacteria</taxon>
        <taxon>Lysobacterales</taxon>
        <taxon>Lysobacteraceae</taxon>
        <taxon>Solilutibacter</taxon>
    </lineage>
</organism>
<dbReference type="InterPro" id="IPR039426">
    <property type="entry name" value="TonB-dep_rcpt-like"/>
</dbReference>
<keyword evidence="10 11" id="KW-0998">Cell outer membrane</keyword>
<feature type="domain" description="TonB-dependent receptor plug" evidence="16">
    <location>
        <begin position="45"/>
        <end position="157"/>
    </location>
</feature>
<dbReference type="InterPro" id="IPR036942">
    <property type="entry name" value="Beta-barrel_TonB_sf"/>
</dbReference>
<dbReference type="PROSITE" id="PS52016">
    <property type="entry name" value="TONB_DEPENDENT_REC_3"/>
    <property type="match status" value="1"/>
</dbReference>
<dbReference type="PANTHER" id="PTHR30069:SF29">
    <property type="entry name" value="HEMOGLOBIN AND HEMOGLOBIN-HAPTOGLOBIN-BINDING PROTEIN 1-RELATED"/>
    <property type="match status" value="1"/>
</dbReference>
<dbReference type="InterPro" id="IPR037066">
    <property type="entry name" value="Plug_dom_sf"/>
</dbReference>
<evidence type="ECO:0000313" key="17">
    <source>
        <dbReference type="EMBL" id="RMH93060.1"/>
    </source>
</evidence>
<dbReference type="PROSITE" id="PS01156">
    <property type="entry name" value="TONB_DEPENDENT_REC_2"/>
    <property type="match status" value="1"/>
</dbReference>
<dbReference type="EMBL" id="RFLY01000008">
    <property type="protein sequence ID" value="RMH93060.1"/>
    <property type="molecule type" value="Genomic_DNA"/>
</dbReference>
<evidence type="ECO:0000256" key="1">
    <source>
        <dbReference type="ARBA" id="ARBA00004571"/>
    </source>
</evidence>
<evidence type="ECO:0000256" key="3">
    <source>
        <dbReference type="ARBA" id="ARBA00022448"/>
    </source>
</evidence>
<dbReference type="PANTHER" id="PTHR30069">
    <property type="entry name" value="TONB-DEPENDENT OUTER MEMBRANE RECEPTOR"/>
    <property type="match status" value="1"/>
</dbReference>
<dbReference type="InterPro" id="IPR000531">
    <property type="entry name" value="Beta-barrel_TonB"/>
</dbReference>
<evidence type="ECO:0000313" key="18">
    <source>
        <dbReference type="Proteomes" id="UP000275012"/>
    </source>
</evidence>
<evidence type="ECO:0000256" key="7">
    <source>
        <dbReference type="ARBA" id="ARBA00023077"/>
    </source>
</evidence>
<evidence type="ECO:0000256" key="5">
    <source>
        <dbReference type="ARBA" id="ARBA00022692"/>
    </source>
</evidence>
<evidence type="ECO:0000256" key="2">
    <source>
        <dbReference type="ARBA" id="ARBA00008143"/>
    </source>
</evidence>
<feature type="signal peptide" evidence="14">
    <location>
        <begin position="1"/>
        <end position="22"/>
    </location>
</feature>
<comment type="similarity">
    <text evidence="2">Belongs to the TonB-dependent receptor family. Hemoglobin/haptoglobin binding protein subfamily.</text>
</comment>
<dbReference type="NCBIfam" id="TIGR01786">
    <property type="entry name" value="TonB-hemlactrns"/>
    <property type="match status" value="1"/>
</dbReference>
<evidence type="ECO:0000256" key="12">
    <source>
        <dbReference type="PROSITE-ProRule" id="PRU10144"/>
    </source>
</evidence>
<reference evidence="17 18" key="1">
    <citation type="submission" date="2018-10" db="EMBL/GenBank/DDBJ databases">
        <title>Proposal of Lysobacter pythonis sp. nov. isolated from royal pythons (Python regius).</title>
        <authorList>
            <person name="Hans-Juergen B."/>
            <person name="Huptas C."/>
            <person name="Sandra B."/>
            <person name="Igor L."/>
            <person name="Joachim S."/>
            <person name="Siegfried S."/>
            <person name="Mareike W."/>
            <person name="Peter K."/>
        </authorList>
    </citation>
    <scope>NUCLEOTIDE SEQUENCE [LARGE SCALE GENOMIC DNA]</scope>
    <source>
        <strain evidence="17 18">4284/11</strain>
    </source>
</reference>
<dbReference type="GO" id="GO:0044718">
    <property type="term" value="P:siderophore transmembrane transport"/>
    <property type="evidence" value="ECO:0007669"/>
    <property type="project" value="TreeGrafter"/>
</dbReference>
<dbReference type="SUPFAM" id="SSF56935">
    <property type="entry name" value="Porins"/>
    <property type="match status" value="1"/>
</dbReference>
<comment type="caution">
    <text evidence="17">The sequence shown here is derived from an EMBL/GenBank/DDBJ whole genome shotgun (WGS) entry which is preliminary data.</text>
</comment>
<evidence type="ECO:0000256" key="14">
    <source>
        <dbReference type="SAM" id="SignalP"/>
    </source>
</evidence>
<proteinExistence type="inferred from homology"/>
<feature type="chain" id="PRO_5018022626" evidence="14">
    <location>
        <begin position="23"/>
        <end position="770"/>
    </location>
</feature>
<keyword evidence="7 13" id="KW-0798">TonB box</keyword>
<dbReference type="Gene3D" id="2.170.130.10">
    <property type="entry name" value="TonB-dependent receptor, plug domain"/>
    <property type="match status" value="1"/>
</dbReference>
<keyword evidence="9 17" id="KW-0675">Receptor</keyword>
<feature type="short sequence motif" description="TonB C-terminal box" evidence="12">
    <location>
        <begin position="753"/>
        <end position="770"/>
    </location>
</feature>
<evidence type="ECO:0000256" key="6">
    <source>
        <dbReference type="ARBA" id="ARBA00022729"/>
    </source>
</evidence>
<keyword evidence="3 11" id="KW-0813">Transport</keyword>
<feature type="domain" description="TonB-dependent receptor-like beta-barrel" evidence="15">
    <location>
        <begin position="280"/>
        <end position="722"/>
    </location>
</feature>
<dbReference type="Proteomes" id="UP000275012">
    <property type="component" value="Unassembled WGS sequence"/>
</dbReference>
<dbReference type="InterPro" id="IPR010917">
    <property type="entry name" value="TonB_rcpt_CS"/>
</dbReference>
<evidence type="ECO:0000256" key="11">
    <source>
        <dbReference type="PROSITE-ProRule" id="PRU01360"/>
    </source>
</evidence>
<dbReference type="Pfam" id="PF07715">
    <property type="entry name" value="Plug"/>
    <property type="match status" value="1"/>
</dbReference>
<dbReference type="GO" id="GO:0009279">
    <property type="term" value="C:cell outer membrane"/>
    <property type="evidence" value="ECO:0007669"/>
    <property type="project" value="UniProtKB-SubCell"/>
</dbReference>
<keyword evidence="6 14" id="KW-0732">Signal</keyword>
<dbReference type="Gene3D" id="2.40.170.20">
    <property type="entry name" value="TonB-dependent receptor, beta-barrel domain"/>
    <property type="match status" value="1"/>
</dbReference>
<name>A0A3M2HZI8_9GAMM</name>
<comment type="subcellular location">
    <subcellularLocation>
        <location evidence="1 11">Cell outer membrane</location>
        <topology evidence="1 11">Multi-pass membrane protein</topology>
    </subcellularLocation>
</comment>
<dbReference type="CDD" id="cd01347">
    <property type="entry name" value="ligand_gated_channel"/>
    <property type="match status" value="1"/>
</dbReference>
<keyword evidence="5 11" id="KW-0812">Transmembrane</keyword>